<keyword evidence="3" id="KW-1185">Reference proteome</keyword>
<keyword evidence="1" id="KW-0812">Transmembrane</keyword>
<proteinExistence type="predicted"/>
<dbReference type="InterPro" id="IPR019428">
    <property type="entry name" value="7TM_GPCR_serpentine_rcpt_Str"/>
</dbReference>
<sequence length="302" mass="33755">MLTDSRNIALTFFLQIPRTRDYTFVLYCSGPAHSWWPYGMVIMIVLSCATMGCLVNVGNNFLYRYITLCRSNLSYVYSSKPHLIIGALINLLLVLNWVAMIYFVLWPSDEFVETAEKVWQGRIKVAGTVYIGVSNLGGAHPFKMAMLIESLVMLLSVAQVNPFCAMQIHRCLKDNSSSLSTRTKKMQMKMFVLLSIQITCPTLLMHIPLGTVYLLLFCGFTCPPYIGNFVGFGMALYPLLGPIITITFVKDYRKAFLAMLRLAKNLELSQGPLPTAVMTASSNSHFKAVAKASTVFTPVSHK</sequence>
<dbReference type="EMBL" id="WIXE01018826">
    <property type="protein sequence ID" value="KAK5970571.1"/>
    <property type="molecule type" value="Genomic_DNA"/>
</dbReference>
<comment type="caution">
    <text evidence="2">The sequence shown here is derived from an EMBL/GenBank/DDBJ whole genome shotgun (WGS) entry which is preliminary data.</text>
</comment>
<dbReference type="PANTHER" id="PTHR22943:SF248">
    <property type="entry name" value="SEVEN TM RECEPTOR"/>
    <property type="match status" value="1"/>
</dbReference>
<evidence type="ECO:0000313" key="3">
    <source>
        <dbReference type="Proteomes" id="UP001331761"/>
    </source>
</evidence>
<feature type="transmembrane region" description="Helical" evidence="1">
    <location>
        <begin position="229"/>
        <end position="249"/>
    </location>
</feature>
<accession>A0AAN8F036</accession>
<dbReference type="Pfam" id="PF10326">
    <property type="entry name" value="7TM_GPCR_Str"/>
    <property type="match status" value="1"/>
</dbReference>
<dbReference type="AlphaFoldDB" id="A0AAN8F036"/>
<gene>
    <name evidence="2" type="ORF">GCK32_010212</name>
</gene>
<evidence type="ECO:0000256" key="1">
    <source>
        <dbReference type="SAM" id="Phobius"/>
    </source>
</evidence>
<keyword evidence="1" id="KW-1133">Transmembrane helix</keyword>
<feature type="transmembrane region" description="Helical" evidence="1">
    <location>
        <begin position="144"/>
        <end position="169"/>
    </location>
</feature>
<dbReference type="PANTHER" id="PTHR22943">
    <property type="entry name" value="7-TRANSMEMBRANE DOMAIN RECEPTOR C.ELEGANS"/>
    <property type="match status" value="1"/>
</dbReference>
<feature type="transmembrane region" description="Helical" evidence="1">
    <location>
        <begin position="190"/>
        <end position="217"/>
    </location>
</feature>
<feature type="transmembrane region" description="Helical" evidence="1">
    <location>
        <begin position="83"/>
        <end position="105"/>
    </location>
</feature>
<reference evidence="2 3" key="1">
    <citation type="submission" date="2019-10" db="EMBL/GenBank/DDBJ databases">
        <title>Assembly and Annotation for the nematode Trichostrongylus colubriformis.</title>
        <authorList>
            <person name="Martin J."/>
        </authorList>
    </citation>
    <scope>NUCLEOTIDE SEQUENCE [LARGE SCALE GENOMIC DNA]</scope>
    <source>
        <strain evidence="2">G859</strain>
        <tissue evidence="2">Whole worm</tissue>
    </source>
</reference>
<keyword evidence="1" id="KW-0472">Membrane</keyword>
<name>A0AAN8F036_TRICO</name>
<evidence type="ECO:0000313" key="2">
    <source>
        <dbReference type="EMBL" id="KAK5970571.1"/>
    </source>
</evidence>
<feature type="transmembrane region" description="Helical" evidence="1">
    <location>
        <begin position="35"/>
        <end position="62"/>
    </location>
</feature>
<dbReference type="Proteomes" id="UP001331761">
    <property type="component" value="Unassembled WGS sequence"/>
</dbReference>
<protein>
    <submittedName>
        <fullName evidence="2">Uncharacterized protein</fullName>
    </submittedName>
</protein>
<dbReference type="SUPFAM" id="SSF81321">
    <property type="entry name" value="Family A G protein-coupled receptor-like"/>
    <property type="match status" value="1"/>
</dbReference>
<organism evidence="2 3">
    <name type="scientific">Trichostrongylus colubriformis</name>
    <name type="common">Black scour worm</name>
    <dbReference type="NCBI Taxonomy" id="6319"/>
    <lineage>
        <taxon>Eukaryota</taxon>
        <taxon>Metazoa</taxon>
        <taxon>Ecdysozoa</taxon>
        <taxon>Nematoda</taxon>
        <taxon>Chromadorea</taxon>
        <taxon>Rhabditida</taxon>
        <taxon>Rhabditina</taxon>
        <taxon>Rhabditomorpha</taxon>
        <taxon>Strongyloidea</taxon>
        <taxon>Trichostrongylidae</taxon>
        <taxon>Trichostrongylus</taxon>
    </lineage>
</organism>
<dbReference type="Gene3D" id="1.20.1070.10">
    <property type="entry name" value="Rhodopsin 7-helix transmembrane proteins"/>
    <property type="match status" value="1"/>
</dbReference>